<dbReference type="STRING" id="1903952.BIT28_15985"/>
<evidence type="ECO:0000256" key="5">
    <source>
        <dbReference type="ARBA" id="ARBA00022692"/>
    </source>
</evidence>
<keyword evidence="3" id="KW-0813">Transport</keyword>
<keyword evidence="4" id="KW-1003">Cell membrane</keyword>
<feature type="transmembrane region" description="Helical" evidence="9">
    <location>
        <begin position="230"/>
        <end position="259"/>
    </location>
</feature>
<dbReference type="Pfam" id="PF01554">
    <property type="entry name" value="MatE"/>
    <property type="match status" value="2"/>
</dbReference>
<evidence type="ECO:0000256" key="4">
    <source>
        <dbReference type="ARBA" id="ARBA00022475"/>
    </source>
</evidence>
<evidence type="ECO:0000313" key="10">
    <source>
        <dbReference type="EMBL" id="OLQ80567.1"/>
    </source>
</evidence>
<keyword evidence="6 9" id="KW-1133">Transmembrane helix</keyword>
<dbReference type="AlphaFoldDB" id="A0A1Q9GZ35"/>
<dbReference type="GO" id="GO:0005886">
    <property type="term" value="C:plasma membrane"/>
    <property type="evidence" value="ECO:0007669"/>
    <property type="project" value="UniProtKB-SubCell"/>
</dbReference>
<evidence type="ECO:0000256" key="6">
    <source>
        <dbReference type="ARBA" id="ARBA00022989"/>
    </source>
</evidence>
<feature type="transmembrane region" description="Helical" evidence="9">
    <location>
        <begin position="46"/>
        <end position="72"/>
    </location>
</feature>
<feature type="transmembrane region" description="Helical" evidence="9">
    <location>
        <begin position="353"/>
        <end position="371"/>
    </location>
</feature>
<keyword evidence="5 9" id="KW-0812">Transmembrane</keyword>
<dbReference type="PANTHER" id="PTHR42925:SF2">
    <property type="entry name" value="NA+ DRIVEN MULTIDRUG EFFLUX PUMP"/>
    <property type="match status" value="1"/>
</dbReference>
<keyword evidence="11" id="KW-1185">Reference proteome</keyword>
<comment type="caution">
    <text evidence="10">The sequence shown here is derived from an EMBL/GenBank/DDBJ whole genome shotgun (WGS) entry which is preliminary data.</text>
</comment>
<reference evidence="10 11" key="1">
    <citation type="submission" date="2016-09" db="EMBL/GenBank/DDBJ databases">
        <title>Photobacterium proteolyticum sp. nov. a protease producing bacterium isolated from ocean sediments of Laizhou Bay.</title>
        <authorList>
            <person name="Li Y."/>
        </authorList>
    </citation>
    <scope>NUCLEOTIDE SEQUENCE [LARGE SCALE GENOMIC DNA]</scope>
    <source>
        <strain evidence="10 11">13-12</strain>
    </source>
</reference>
<evidence type="ECO:0000256" key="1">
    <source>
        <dbReference type="ARBA" id="ARBA00004429"/>
    </source>
</evidence>
<dbReference type="InterPro" id="IPR002528">
    <property type="entry name" value="MATE_fam"/>
</dbReference>
<organism evidence="10 11">
    <name type="scientific">Photobacterium proteolyticum</name>
    <dbReference type="NCBI Taxonomy" id="1903952"/>
    <lineage>
        <taxon>Bacteria</taxon>
        <taxon>Pseudomonadati</taxon>
        <taxon>Pseudomonadota</taxon>
        <taxon>Gammaproteobacteria</taxon>
        <taxon>Vibrionales</taxon>
        <taxon>Vibrionaceae</taxon>
        <taxon>Photobacterium</taxon>
    </lineage>
</organism>
<evidence type="ECO:0000256" key="9">
    <source>
        <dbReference type="SAM" id="Phobius"/>
    </source>
</evidence>
<feature type="transmembrane region" description="Helical" evidence="9">
    <location>
        <begin position="127"/>
        <end position="145"/>
    </location>
</feature>
<protein>
    <recommendedName>
        <fullName evidence="2">Multidrug resistance protein NorM</fullName>
    </recommendedName>
    <alternativeName>
        <fullName evidence="8">Na(+)/drug antiporter</fullName>
    </alternativeName>
</protein>
<dbReference type="CDD" id="cd13134">
    <property type="entry name" value="MATE_like_8"/>
    <property type="match status" value="1"/>
</dbReference>
<dbReference type="InterPro" id="IPR048279">
    <property type="entry name" value="MdtK-like"/>
</dbReference>
<name>A0A1Q9GZ35_9GAMM</name>
<dbReference type="Proteomes" id="UP000186905">
    <property type="component" value="Unassembled WGS sequence"/>
</dbReference>
<feature type="transmembrane region" description="Helical" evidence="9">
    <location>
        <begin position="12"/>
        <end position="34"/>
    </location>
</feature>
<dbReference type="InterPro" id="IPR047135">
    <property type="entry name" value="YsiQ"/>
</dbReference>
<dbReference type="GO" id="GO:0015297">
    <property type="term" value="F:antiporter activity"/>
    <property type="evidence" value="ECO:0007669"/>
    <property type="project" value="InterPro"/>
</dbReference>
<evidence type="ECO:0000256" key="8">
    <source>
        <dbReference type="ARBA" id="ARBA00030855"/>
    </source>
</evidence>
<dbReference type="GO" id="GO:0042910">
    <property type="term" value="F:xenobiotic transmembrane transporter activity"/>
    <property type="evidence" value="ECO:0007669"/>
    <property type="project" value="InterPro"/>
</dbReference>
<dbReference type="OrthoDB" id="9780160at2"/>
<feature type="transmembrane region" description="Helical" evidence="9">
    <location>
        <begin position="383"/>
        <end position="408"/>
    </location>
</feature>
<feature type="transmembrane region" description="Helical" evidence="9">
    <location>
        <begin position="279"/>
        <end position="296"/>
    </location>
</feature>
<feature type="transmembrane region" description="Helical" evidence="9">
    <location>
        <begin position="184"/>
        <end position="209"/>
    </location>
</feature>
<comment type="subcellular location">
    <subcellularLocation>
        <location evidence="1">Cell inner membrane</location>
        <topology evidence="1">Multi-pass membrane protein</topology>
    </subcellularLocation>
</comment>
<feature type="transmembrane region" description="Helical" evidence="9">
    <location>
        <begin position="157"/>
        <end position="178"/>
    </location>
</feature>
<dbReference type="PIRSF" id="PIRSF006603">
    <property type="entry name" value="DinF"/>
    <property type="match status" value="1"/>
</dbReference>
<evidence type="ECO:0000256" key="3">
    <source>
        <dbReference type="ARBA" id="ARBA00022448"/>
    </source>
</evidence>
<feature type="transmembrane region" description="Helical" evidence="9">
    <location>
        <begin position="84"/>
        <end position="107"/>
    </location>
</feature>
<evidence type="ECO:0000313" key="11">
    <source>
        <dbReference type="Proteomes" id="UP000186905"/>
    </source>
</evidence>
<evidence type="ECO:0000256" key="2">
    <source>
        <dbReference type="ARBA" id="ARBA00013489"/>
    </source>
</evidence>
<dbReference type="PANTHER" id="PTHR42925">
    <property type="entry name" value="MULTIDRUG AND TOXIN EFFLUX PROTEIN MATE FAMILY"/>
    <property type="match status" value="1"/>
</dbReference>
<sequence>MKDIYKKLLHIAIPITLQGLITATINLADVFMIGQVGETAIAAVGLANQIMMLLIISLFGVSSAGVIFVSQFYGVKDFASIRKVIAFCSMLVVLVTCAFVGAAFFIPDVLMRLFTADTQVINLAEEYLVIVAVSYFFSAASITLGQMLSGFGHTKEAMYASALALLINVSLNYVLIFGHFGFPALGVVGAAIATTCARLFECLLLFYLARKRDYPVFVSIDDFRKIERGFIFRYLKTALPVIGSYTCWALGTTTLTAIYARMGTDILVSVNVFNSLEKIATTGIIAMSCATGIIIGHELGRNNIAKAVSIAKELNIIGAIFAAVVAVILANVVEPIIGLYELEPSTTEMARKITLLFCMLLPLITVNSINMMGTLKSGGQTRYIFMVDTICMWGTSVPLALACVQLNLPVMYVYLIAIGGGELVKLMLSGLRVVRLEWAKSLT</sequence>
<dbReference type="NCBIfam" id="TIGR00797">
    <property type="entry name" value="matE"/>
    <property type="match status" value="1"/>
</dbReference>
<dbReference type="RefSeq" id="WP_075762290.1">
    <property type="nucleotide sequence ID" value="NZ_MJIL01000046.1"/>
</dbReference>
<keyword evidence="7 9" id="KW-0472">Membrane</keyword>
<feature type="transmembrane region" description="Helical" evidence="9">
    <location>
        <begin position="316"/>
        <end position="333"/>
    </location>
</feature>
<dbReference type="EMBL" id="MJIL01000046">
    <property type="protein sequence ID" value="OLQ80567.1"/>
    <property type="molecule type" value="Genomic_DNA"/>
</dbReference>
<evidence type="ECO:0000256" key="7">
    <source>
        <dbReference type="ARBA" id="ARBA00023136"/>
    </source>
</evidence>
<gene>
    <name evidence="10" type="ORF">BIT28_15985</name>
</gene>
<accession>A0A1Q9GZ35</accession>
<proteinExistence type="predicted"/>